<dbReference type="InterPro" id="IPR002104">
    <property type="entry name" value="Integrase_catalytic"/>
</dbReference>
<evidence type="ECO:0000259" key="2">
    <source>
        <dbReference type="PROSITE" id="PS51898"/>
    </source>
</evidence>
<dbReference type="Proteomes" id="UP000680206">
    <property type="component" value="Unassembled WGS sequence"/>
</dbReference>
<comment type="caution">
    <text evidence="3">The sequence shown here is derived from an EMBL/GenBank/DDBJ whole genome shotgun (WGS) entry which is preliminary data.</text>
</comment>
<sequence>MLGLRWEDVNLDADELTVSMQLQRVRGQLIHKERTKTEESSGVMLLPAICVTALRIRHKRQEAECVARKESWTGKGLIFTTRQGRPIEARNVNRSFAYRCERASVRAIRMHDTRHICGRLLAALDVHPRTAMQILRHSQISIS</sequence>
<name>A0ABS3S0Y6_9ACTN</name>
<evidence type="ECO:0000313" key="3">
    <source>
        <dbReference type="EMBL" id="MBO2462672.1"/>
    </source>
</evidence>
<keyword evidence="4" id="KW-1185">Reference proteome</keyword>
<dbReference type="Gene3D" id="1.10.443.10">
    <property type="entry name" value="Intergrase catalytic core"/>
    <property type="match status" value="1"/>
</dbReference>
<keyword evidence="1" id="KW-0233">DNA recombination</keyword>
<reference evidence="3 4" key="1">
    <citation type="submission" date="2021-03" db="EMBL/GenBank/DDBJ databases">
        <title>Actinomadura violae sp. nov., isolated from lichen in Thailand.</title>
        <authorList>
            <person name="Kanchanasin P."/>
            <person name="Saeng-In P."/>
            <person name="Phongsopitanun W."/>
            <person name="Yuki M."/>
            <person name="Kudo T."/>
            <person name="Ohkuma M."/>
            <person name="Tanasupawat S."/>
        </authorList>
    </citation>
    <scope>NUCLEOTIDE SEQUENCE [LARGE SCALE GENOMIC DNA]</scope>
    <source>
        <strain evidence="3 4">LCR2-06</strain>
    </source>
</reference>
<dbReference type="SUPFAM" id="SSF56349">
    <property type="entry name" value="DNA breaking-rejoining enzymes"/>
    <property type="match status" value="1"/>
</dbReference>
<accession>A0ABS3S0Y6</accession>
<gene>
    <name evidence="3" type="ORF">J4709_34405</name>
</gene>
<feature type="domain" description="Tyr recombinase" evidence="2">
    <location>
        <begin position="1"/>
        <end position="143"/>
    </location>
</feature>
<evidence type="ECO:0000256" key="1">
    <source>
        <dbReference type="ARBA" id="ARBA00023172"/>
    </source>
</evidence>
<dbReference type="InterPro" id="IPR011010">
    <property type="entry name" value="DNA_brk_join_enz"/>
</dbReference>
<proteinExistence type="predicted"/>
<protein>
    <submittedName>
        <fullName evidence="3">Tyrosine-type recombinase/integrase</fullName>
    </submittedName>
</protein>
<dbReference type="InterPro" id="IPR013762">
    <property type="entry name" value="Integrase-like_cat_sf"/>
</dbReference>
<dbReference type="RefSeq" id="WP_208247151.1">
    <property type="nucleotide sequence ID" value="NZ_JAGEPF010000023.1"/>
</dbReference>
<organism evidence="3 4">
    <name type="scientific">Actinomadura violacea</name>
    <dbReference type="NCBI Taxonomy" id="2819934"/>
    <lineage>
        <taxon>Bacteria</taxon>
        <taxon>Bacillati</taxon>
        <taxon>Actinomycetota</taxon>
        <taxon>Actinomycetes</taxon>
        <taxon>Streptosporangiales</taxon>
        <taxon>Thermomonosporaceae</taxon>
        <taxon>Actinomadura</taxon>
    </lineage>
</organism>
<dbReference type="Pfam" id="PF00589">
    <property type="entry name" value="Phage_integrase"/>
    <property type="match status" value="1"/>
</dbReference>
<dbReference type="EMBL" id="JAGEPF010000023">
    <property type="protein sequence ID" value="MBO2462672.1"/>
    <property type="molecule type" value="Genomic_DNA"/>
</dbReference>
<evidence type="ECO:0000313" key="4">
    <source>
        <dbReference type="Proteomes" id="UP000680206"/>
    </source>
</evidence>
<dbReference type="PROSITE" id="PS51898">
    <property type="entry name" value="TYR_RECOMBINASE"/>
    <property type="match status" value="1"/>
</dbReference>